<reference evidence="4" key="3">
    <citation type="submission" date="2025-09" db="UniProtKB">
        <authorList>
            <consortium name="Ensembl"/>
        </authorList>
    </citation>
    <scope>IDENTIFICATION</scope>
</reference>
<dbReference type="InterPro" id="IPR001849">
    <property type="entry name" value="PH_domain"/>
</dbReference>
<gene>
    <name evidence="4" type="primary">FERMT1</name>
    <name evidence="4" type="synonym">fermt1</name>
</gene>
<protein>
    <submittedName>
        <fullName evidence="4">FERM domain containing kindlin 1</fullName>
    </submittedName>
</protein>
<dbReference type="Gene3D" id="3.10.20.90">
    <property type="entry name" value="Phosphatidylinositol 3-kinase Catalytic Subunit, Chain A, domain 1"/>
    <property type="match status" value="1"/>
</dbReference>
<dbReference type="AlphaFoldDB" id="A0A671U309"/>
<dbReference type="SMART" id="SM00295">
    <property type="entry name" value="B41"/>
    <property type="match status" value="1"/>
</dbReference>
<organism evidence="4 5">
    <name type="scientific">Sparus aurata</name>
    <name type="common">Gilthead sea bream</name>
    <dbReference type="NCBI Taxonomy" id="8175"/>
    <lineage>
        <taxon>Eukaryota</taxon>
        <taxon>Metazoa</taxon>
        <taxon>Chordata</taxon>
        <taxon>Craniata</taxon>
        <taxon>Vertebrata</taxon>
        <taxon>Euteleostomi</taxon>
        <taxon>Actinopterygii</taxon>
        <taxon>Neopterygii</taxon>
        <taxon>Teleostei</taxon>
        <taxon>Neoteleostei</taxon>
        <taxon>Acanthomorphata</taxon>
        <taxon>Eupercaria</taxon>
        <taxon>Spariformes</taxon>
        <taxon>Sparidae</taxon>
        <taxon>Sparus</taxon>
    </lineage>
</organism>
<evidence type="ECO:0000256" key="2">
    <source>
        <dbReference type="ARBA" id="ARBA00022889"/>
    </source>
</evidence>
<dbReference type="GO" id="GO:0007229">
    <property type="term" value="P:integrin-mediated signaling pathway"/>
    <property type="evidence" value="ECO:0007669"/>
    <property type="project" value="InterPro"/>
</dbReference>
<keyword evidence="2" id="KW-0130">Cell adhesion</keyword>
<dbReference type="InterPro" id="IPR040790">
    <property type="entry name" value="Kindlin_2_N"/>
</dbReference>
<dbReference type="CDD" id="cd14473">
    <property type="entry name" value="FERM_B-lobe"/>
    <property type="match status" value="1"/>
</dbReference>
<dbReference type="InterPro" id="IPR011993">
    <property type="entry name" value="PH-like_dom_sf"/>
</dbReference>
<dbReference type="PANTHER" id="PTHR16160">
    <property type="entry name" value="FERMITIN 2-RELATED"/>
    <property type="match status" value="1"/>
</dbReference>
<dbReference type="GO" id="GO:0007160">
    <property type="term" value="P:cell-matrix adhesion"/>
    <property type="evidence" value="ECO:0007669"/>
    <property type="project" value="TreeGrafter"/>
</dbReference>
<dbReference type="InterPro" id="IPR019749">
    <property type="entry name" value="Band_41_domain"/>
</dbReference>
<evidence type="ECO:0000313" key="4">
    <source>
        <dbReference type="Ensembl" id="ENSSAUP00010008036.1"/>
    </source>
</evidence>
<evidence type="ECO:0000313" key="5">
    <source>
        <dbReference type="Proteomes" id="UP000472265"/>
    </source>
</evidence>
<dbReference type="CDD" id="cd13205">
    <property type="entry name" value="FERM_C_fermitin"/>
    <property type="match status" value="1"/>
</dbReference>
<sequence length="640" mass="73807">MITAAEYGETSWELSVHVDQKHLDESMKFKLRVKGDLHIGGLMLKMVEKIKAPQDWSDHALWWEQRKCWLLKTHWTLDKYGIQADAELRYTPQHKPLLLQLPNMKTVKMTVSFSSVVFKTVAEICRVLSESFFGVRCSFFSFPAFVLIECPMYSKTMTATYDPENGMPVSATSLWFGENPLADCLPNLPPAELAKMYQPLSLIDKAINNAGWLDSSRSLMEQDIQHEDKLLLRFKYNVFFDLNPKYDAVRITQLYEQARWSILLEEIDCTDEEMLMFASLQYHICKLTLSNEPLDRSNEPEIDEVEAALSNLEVTLEGGLTDRILEDITDIPELADSLRLFRPKRLTLRPYKEYWFVFKDTTISYYKNKETSNGEPIEQFHLRGCEVVPDVNVTDKKFGIKLLLPVADGMNEVYIRCDNETQYAKWKAACILASKGKTMAYSSYKSEVKSIQSFLQMKSLAPPPGQAAPDLDAMEMNAECFVSPRYAKKHKTKQLTARILEAHQNIARLSLVEAKMRFIQAWQSLPEFGMNYFIVRFKGGKKDEILGISYNRLIRLDMSTGLPVTTWRFANMKQWNVNWEIRQVTIEFDQNVSIAFCCLSCDCKVVHEFIGGYIFLSTRSKDQNQTLDEDLFHKLTGGQE</sequence>
<dbReference type="Proteomes" id="UP000472265">
    <property type="component" value="Chromosome 22"/>
</dbReference>
<reference evidence="4" key="1">
    <citation type="submission" date="2021-04" db="EMBL/GenBank/DDBJ databases">
        <authorList>
            <consortium name="Wellcome Sanger Institute Data Sharing"/>
        </authorList>
    </citation>
    <scope>NUCLEOTIDE SEQUENCE [LARGE SCALE GENOMIC DNA]</scope>
</reference>
<dbReference type="InterPro" id="IPR035963">
    <property type="entry name" value="FERM_2"/>
</dbReference>
<dbReference type="GeneTree" id="ENSGT00390000013444"/>
<dbReference type="Pfam" id="PF18124">
    <property type="entry name" value="Kindlin_2_N"/>
    <property type="match status" value="1"/>
</dbReference>
<accession>A0A671U309</accession>
<dbReference type="PANTHER" id="PTHR16160:SF12">
    <property type="entry name" value="FERMITIN FAMILY HOMOLOG 1"/>
    <property type="match status" value="1"/>
</dbReference>
<dbReference type="Pfam" id="PF00169">
    <property type="entry name" value="PH"/>
    <property type="match status" value="1"/>
</dbReference>
<reference evidence="4" key="2">
    <citation type="submission" date="2025-08" db="UniProtKB">
        <authorList>
            <consortium name="Ensembl"/>
        </authorList>
    </citation>
    <scope>IDENTIFICATION</scope>
</reference>
<dbReference type="FunFam" id="3.10.20.90:FF:000035">
    <property type="entry name" value="Fermitin family homolog 2 (Drosophila)"/>
    <property type="match status" value="1"/>
</dbReference>
<evidence type="ECO:0000259" key="3">
    <source>
        <dbReference type="PROSITE" id="PS50003"/>
    </source>
</evidence>
<dbReference type="FunFam" id="2.30.29.30:FF:000037">
    <property type="entry name" value="Fermitin family homolog 2"/>
    <property type="match status" value="1"/>
</dbReference>
<dbReference type="InterPro" id="IPR037837">
    <property type="entry name" value="PH_Kindlin/fermitin"/>
</dbReference>
<comment type="similarity">
    <text evidence="1">Belongs to the kindlin family.</text>
</comment>
<dbReference type="GO" id="GO:0005925">
    <property type="term" value="C:focal adhesion"/>
    <property type="evidence" value="ECO:0007669"/>
    <property type="project" value="TreeGrafter"/>
</dbReference>
<dbReference type="CDD" id="cd17180">
    <property type="entry name" value="FERM_F0_KIND1"/>
    <property type="match status" value="1"/>
</dbReference>
<dbReference type="InterPro" id="IPR037843">
    <property type="entry name" value="Kindlin/fermitin"/>
</dbReference>
<proteinExistence type="inferred from homology"/>
<dbReference type="SUPFAM" id="SSF47031">
    <property type="entry name" value="Second domain of FERM"/>
    <property type="match status" value="1"/>
</dbReference>
<dbReference type="Ensembl" id="ENSSAUT00010008580.1">
    <property type="protein sequence ID" value="ENSSAUP00010008036.1"/>
    <property type="gene ID" value="ENSSAUG00010003205.1"/>
</dbReference>
<dbReference type="GO" id="GO:0005178">
    <property type="term" value="F:integrin binding"/>
    <property type="evidence" value="ECO:0007669"/>
    <property type="project" value="TreeGrafter"/>
</dbReference>
<dbReference type="PROSITE" id="PS50003">
    <property type="entry name" value="PH_DOMAIN"/>
    <property type="match status" value="1"/>
</dbReference>
<dbReference type="SMART" id="SM00233">
    <property type="entry name" value="PH"/>
    <property type="match status" value="1"/>
</dbReference>
<dbReference type="SUPFAM" id="SSF50729">
    <property type="entry name" value="PH domain-like"/>
    <property type="match status" value="2"/>
</dbReference>
<dbReference type="Pfam" id="PF00373">
    <property type="entry name" value="FERM_M"/>
    <property type="match status" value="1"/>
</dbReference>
<dbReference type="CDD" id="cd01237">
    <property type="entry name" value="PH_fermitin"/>
    <property type="match status" value="1"/>
</dbReference>
<feature type="domain" description="PH" evidence="3">
    <location>
        <begin position="333"/>
        <end position="435"/>
    </location>
</feature>
<name>A0A671U309_SPAAU</name>
<keyword evidence="5" id="KW-1185">Reference proteome</keyword>
<dbReference type="InterPro" id="IPR019748">
    <property type="entry name" value="FERM_central"/>
</dbReference>
<evidence type="ECO:0000256" key="1">
    <source>
        <dbReference type="ARBA" id="ARBA00008052"/>
    </source>
</evidence>
<dbReference type="Gene3D" id="2.30.29.30">
    <property type="entry name" value="Pleckstrin-homology domain (PH domain)/Phosphotyrosine-binding domain (PTB)"/>
    <property type="match status" value="2"/>
</dbReference>